<dbReference type="EMBL" id="QYBB01000006">
    <property type="protein sequence ID" value="RYC32534.1"/>
    <property type="molecule type" value="Genomic_DNA"/>
</dbReference>
<sequence>MPRQDFLALTGARVFTGDRFLDGHAVLLDGARVADVLPAAALPSGIATEDLGGGLLAPGFVDAQVNGGGGVLFNDTTTADGAAGVAAAHRRFGTVACLPTFITDRPDRQARAVAAVRDAIAERRPGVLGIHLEGPHLAAARKGAHDPALIRPMSDADLDALLSTGLDVVLVTVAAETVTPGQVRRLSRGGVVVSIGHSDATADQVGAAVDAGARCVTHLFNAMSPLGHRAPGVVGAALDDGRLWGGLIADGVHVDAAALRVALRAKRGPGRLFLVTDAMPPAGSPGDTFTLSGRTATRRGGALSFDDGTLAGADLTMDAALRFAVRELEQPLDEALRMASLYPAEMLGQGGARGRIAAGFAADLVLLTGGLEVRRTWIAGRA</sequence>
<keyword evidence="2 8" id="KW-0479">Metal-binding</keyword>
<evidence type="ECO:0000256" key="2">
    <source>
        <dbReference type="ARBA" id="ARBA00022723"/>
    </source>
</evidence>
<evidence type="ECO:0000259" key="9">
    <source>
        <dbReference type="Pfam" id="PF01979"/>
    </source>
</evidence>
<dbReference type="GO" id="GO:0008448">
    <property type="term" value="F:N-acetylglucosamine-6-phosphate deacetylase activity"/>
    <property type="evidence" value="ECO:0007669"/>
    <property type="project" value="UniProtKB-EC"/>
</dbReference>
<reference evidence="10 11" key="2">
    <citation type="submission" date="2019-02" db="EMBL/GenBank/DDBJ databases">
        <title>'Lichenibacterium ramalinii' gen. nov. sp. nov., 'Lichenibacterium minor' gen. nov. sp. nov.</title>
        <authorList>
            <person name="Pankratov T."/>
        </authorList>
    </citation>
    <scope>NUCLEOTIDE SEQUENCE [LARGE SCALE GENOMIC DNA]</scope>
    <source>
        <strain evidence="10 11">RmlP026</strain>
    </source>
</reference>
<evidence type="ECO:0000256" key="8">
    <source>
        <dbReference type="PIRSR" id="PIRSR038994-3"/>
    </source>
</evidence>
<dbReference type="Gene3D" id="2.30.40.10">
    <property type="entry name" value="Urease, subunit C, domain 1"/>
    <property type="match status" value="1"/>
</dbReference>
<dbReference type="RefSeq" id="WP_129225002.1">
    <property type="nucleotide sequence ID" value="NZ_QYBB01000006.1"/>
</dbReference>
<dbReference type="AlphaFoldDB" id="A0A4V1RUW1"/>
<reference evidence="10 11" key="1">
    <citation type="submission" date="2018-12" db="EMBL/GenBank/DDBJ databases">
        <authorList>
            <person name="Grouzdev D.S."/>
            <person name="Krutkina M.S."/>
        </authorList>
    </citation>
    <scope>NUCLEOTIDE SEQUENCE [LARGE SCALE GENOMIC DNA]</scope>
    <source>
        <strain evidence="10 11">RmlP026</strain>
    </source>
</reference>
<dbReference type="InterPro" id="IPR006680">
    <property type="entry name" value="Amidohydro-rel"/>
</dbReference>
<evidence type="ECO:0000256" key="5">
    <source>
        <dbReference type="PIRNR" id="PIRNR038994"/>
    </source>
</evidence>
<dbReference type="PIRSF" id="PIRSF038994">
    <property type="entry name" value="NagA"/>
    <property type="match status" value="1"/>
</dbReference>
<comment type="similarity">
    <text evidence="1 5">Belongs to the metallo-dependent hydrolases superfamily. NagA family.</text>
</comment>
<protein>
    <submittedName>
        <fullName evidence="10">N-acetylglucosamine-6-phosphate deacetylase</fullName>
        <ecNumber evidence="10">3.5.1.25</ecNumber>
    </submittedName>
</protein>
<evidence type="ECO:0000256" key="1">
    <source>
        <dbReference type="ARBA" id="ARBA00010716"/>
    </source>
</evidence>
<feature type="binding site" evidence="8">
    <location>
        <position position="133"/>
    </location>
    <ligand>
        <name>Zn(2+)</name>
        <dbReference type="ChEBI" id="CHEBI:29105"/>
    </ligand>
</feature>
<keyword evidence="4 5" id="KW-0119">Carbohydrate metabolism</keyword>
<dbReference type="Pfam" id="PF01979">
    <property type="entry name" value="Amidohydro_1"/>
    <property type="match status" value="1"/>
</dbReference>
<dbReference type="GO" id="GO:0006046">
    <property type="term" value="P:N-acetylglucosamine catabolic process"/>
    <property type="evidence" value="ECO:0007669"/>
    <property type="project" value="TreeGrafter"/>
</dbReference>
<keyword evidence="11" id="KW-1185">Reference proteome</keyword>
<feature type="domain" description="Amidohydrolase-related" evidence="9">
    <location>
        <begin position="56"/>
        <end position="381"/>
    </location>
</feature>
<feature type="binding site" evidence="8">
    <location>
        <position position="218"/>
    </location>
    <ligand>
        <name>Zn(2+)</name>
        <dbReference type="ChEBI" id="CHEBI:29105"/>
    </ligand>
</feature>
<dbReference type="SUPFAM" id="SSF51338">
    <property type="entry name" value="Composite domain of metallo-dependent hydrolases"/>
    <property type="match status" value="1"/>
</dbReference>
<proteinExistence type="inferred from homology"/>
<organism evidence="10 11">
    <name type="scientific">Lichenibacterium minor</name>
    <dbReference type="NCBI Taxonomy" id="2316528"/>
    <lineage>
        <taxon>Bacteria</taxon>
        <taxon>Pseudomonadati</taxon>
        <taxon>Pseudomonadota</taxon>
        <taxon>Alphaproteobacteria</taxon>
        <taxon>Hyphomicrobiales</taxon>
        <taxon>Lichenihabitantaceae</taxon>
        <taxon>Lichenibacterium</taxon>
    </lineage>
</organism>
<dbReference type="OrthoDB" id="9776488at2"/>
<feature type="binding site" evidence="7">
    <location>
        <begin position="221"/>
        <end position="222"/>
    </location>
    <ligand>
        <name>substrate</name>
    </ligand>
</feature>
<dbReference type="CDD" id="cd00854">
    <property type="entry name" value="NagA"/>
    <property type="match status" value="1"/>
</dbReference>
<feature type="binding site" evidence="7">
    <location>
        <position position="253"/>
    </location>
    <ligand>
        <name>substrate</name>
    </ligand>
</feature>
<comment type="cofactor">
    <cofactor evidence="8">
        <name>a divalent metal cation</name>
        <dbReference type="ChEBI" id="CHEBI:60240"/>
    </cofactor>
    <text evidence="8">Binds 1 divalent metal cation per subunit.</text>
</comment>
<dbReference type="SUPFAM" id="SSF51556">
    <property type="entry name" value="Metallo-dependent hydrolases"/>
    <property type="match status" value="1"/>
</dbReference>
<evidence type="ECO:0000256" key="7">
    <source>
        <dbReference type="PIRSR" id="PIRSR038994-2"/>
    </source>
</evidence>
<gene>
    <name evidence="10" type="primary">nagA</name>
    <name evidence="10" type="ORF">D3273_07260</name>
</gene>
<dbReference type="InterPro" id="IPR032466">
    <property type="entry name" value="Metal_Hydrolase"/>
</dbReference>
<evidence type="ECO:0000313" key="10">
    <source>
        <dbReference type="EMBL" id="RYC32534.1"/>
    </source>
</evidence>
<dbReference type="Pfam" id="PF22643">
    <property type="entry name" value="NagA_N"/>
    <property type="match status" value="1"/>
</dbReference>
<evidence type="ECO:0000256" key="4">
    <source>
        <dbReference type="ARBA" id="ARBA00023277"/>
    </source>
</evidence>
<feature type="binding site" evidence="7">
    <location>
        <begin position="310"/>
        <end position="312"/>
    </location>
    <ligand>
        <name>substrate</name>
    </ligand>
</feature>
<dbReference type="EC" id="3.5.1.25" evidence="10"/>
<keyword evidence="3 5" id="KW-0378">Hydrolase</keyword>
<dbReference type="GO" id="GO:0046872">
    <property type="term" value="F:metal ion binding"/>
    <property type="evidence" value="ECO:0007669"/>
    <property type="project" value="UniProtKB-KW"/>
</dbReference>
<dbReference type="PANTHER" id="PTHR11113:SF14">
    <property type="entry name" value="N-ACETYLGLUCOSAMINE-6-PHOSPHATE DEACETYLASE"/>
    <property type="match status" value="1"/>
</dbReference>
<dbReference type="Proteomes" id="UP000290759">
    <property type="component" value="Unassembled WGS sequence"/>
</dbReference>
<evidence type="ECO:0000256" key="6">
    <source>
        <dbReference type="PIRSR" id="PIRSR038994-1"/>
    </source>
</evidence>
<evidence type="ECO:0000256" key="3">
    <source>
        <dbReference type="ARBA" id="ARBA00022801"/>
    </source>
</evidence>
<comment type="caution">
    <text evidence="10">The sequence shown here is derived from an EMBL/GenBank/DDBJ whole genome shotgun (WGS) entry which is preliminary data.</text>
</comment>
<dbReference type="InterPro" id="IPR003764">
    <property type="entry name" value="GlcNAc_6-P_deAcase"/>
</dbReference>
<accession>A0A4V1RUW1</accession>
<dbReference type="PANTHER" id="PTHR11113">
    <property type="entry name" value="N-ACETYLGLUCOSAMINE-6-PHOSPHATE DEACETYLASE"/>
    <property type="match status" value="1"/>
</dbReference>
<dbReference type="NCBIfam" id="TIGR00221">
    <property type="entry name" value="nagA"/>
    <property type="match status" value="1"/>
</dbReference>
<dbReference type="Gene3D" id="3.20.20.140">
    <property type="entry name" value="Metal-dependent hydrolases"/>
    <property type="match status" value="1"/>
</dbReference>
<evidence type="ECO:0000313" key="11">
    <source>
        <dbReference type="Proteomes" id="UP000290759"/>
    </source>
</evidence>
<feature type="binding site" evidence="8">
    <location>
        <position position="197"/>
    </location>
    <ligand>
        <name>Zn(2+)</name>
        <dbReference type="ChEBI" id="CHEBI:29105"/>
    </ligand>
</feature>
<dbReference type="InterPro" id="IPR011059">
    <property type="entry name" value="Metal-dep_hydrolase_composite"/>
</dbReference>
<feature type="binding site" evidence="7">
    <location>
        <position position="229"/>
    </location>
    <ligand>
        <name>substrate</name>
    </ligand>
</feature>
<feature type="active site" description="Proton donor/acceptor" evidence="6">
    <location>
        <position position="277"/>
    </location>
</feature>
<name>A0A4V1RUW1_9HYPH</name>
<feature type="binding site" evidence="7">
    <location>
        <position position="144"/>
    </location>
    <ligand>
        <name>substrate</name>
    </ligand>
</feature>